<dbReference type="AlphaFoldDB" id="A0A315W464"/>
<dbReference type="FunFam" id="3.20.20.80:FF:000056">
    <property type="entry name" value="Pancreatic alpha-amylase"/>
    <property type="match status" value="1"/>
</dbReference>
<dbReference type="PANTHER" id="PTHR43447">
    <property type="entry name" value="ALPHA-AMYLASE"/>
    <property type="match status" value="1"/>
</dbReference>
<keyword evidence="9" id="KW-1015">Disulfide bond</keyword>
<dbReference type="InterPro" id="IPR017853">
    <property type="entry name" value="GH"/>
</dbReference>
<gene>
    <name evidence="17" type="ORF">CCH79_00009642</name>
</gene>
<dbReference type="PRINTS" id="PR00110">
    <property type="entry name" value="ALPHAAMYLASE"/>
</dbReference>
<evidence type="ECO:0000256" key="6">
    <source>
        <dbReference type="ARBA" id="ARBA00022723"/>
    </source>
</evidence>
<dbReference type="EMBL" id="NHOQ01000466">
    <property type="protein sequence ID" value="PWA30070.1"/>
    <property type="molecule type" value="Genomic_DNA"/>
</dbReference>
<evidence type="ECO:0000256" key="11">
    <source>
        <dbReference type="ARBA" id="ARBA00023277"/>
    </source>
</evidence>
<dbReference type="SUPFAM" id="SSF51445">
    <property type="entry name" value="(Trans)glycosidases"/>
    <property type="match status" value="2"/>
</dbReference>
<dbReference type="Pfam" id="PF02806">
    <property type="entry name" value="Alpha-amylase_C"/>
    <property type="match status" value="2"/>
</dbReference>
<feature type="domain" description="Alpha-amylase C-terminal" evidence="15">
    <location>
        <begin position="890"/>
        <end position="976"/>
    </location>
</feature>
<keyword evidence="12" id="KW-0326">Glycosidase</keyword>
<dbReference type="Gene3D" id="3.20.20.80">
    <property type="entry name" value="Glycosidases"/>
    <property type="match status" value="4"/>
</dbReference>
<dbReference type="Proteomes" id="UP000250572">
    <property type="component" value="Unassembled WGS sequence"/>
</dbReference>
<comment type="cofactor">
    <cofactor evidence="2">
        <name>Ca(2+)</name>
        <dbReference type="ChEBI" id="CHEBI:29108"/>
    </cofactor>
</comment>
<evidence type="ECO:0000256" key="3">
    <source>
        <dbReference type="ARBA" id="ARBA00001923"/>
    </source>
</evidence>
<evidence type="ECO:0000256" key="12">
    <source>
        <dbReference type="ARBA" id="ARBA00023295"/>
    </source>
</evidence>
<evidence type="ECO:0000256" key="7">
    <source>
        <dbReference type="ARBA" id="ARBA00022801"/>
    </source>
</evidence>
<dbReference type="SMART" id="SM00632">
    <property type="entry name" value="Aamy_C"/>
    <property type="match status" value="2"/>
</dbReference>
<evidence type="ECO:0000256" key="4">
    <source>
        <dbReference type="ARBA" id="ARBA00008061"/>
    </source>
</evidence>
<dbReference type="InterPro" id="IPR006048">
    <property type="entry name" value="A-amylase/branching_C"/>
</dbReference>
<keyword evidence="6" id="KW-0479">Metal-binding</keyword>
<name>A0A315W464_GAMAF</name>
<dbReference type="SMART" id="SM00642">
    <property type="entry name" value="Aamy"/>
    <property type="match status" value="2"/>
</dbReference>
<dbReference type="GO" id="GO:0004556">
    <property type="term" value="F:alpha-amylase activity"/>
    <property type="evidence" value="ECO:0007669"/>
    <property type="project" value="UniProtKB-EC"/>
</dbReference>
<dbReference type="FunFam" id="2.60.40.1180:FF:000020">
    <property type="entry name" value="Pancreatic alpha-amylase"/>
    <property type="match status" value="1"/>
</dbReference>
<comment type="catalytic activity">
    <reaction evidence="1">
        <text>Endohydrolysis of (1-&gt;4)-alpha-D-glucosidic linkages in polysaccharides containing three or more (1-&gt;4)-alpha-linked D-glucose units.</text>
        <dbReference type="EC" id="3.2.1.1"/>
    </reaction>
</comment>
<evidence type="ECO:0000256" key="14">
    <source>
        <dbReference type="SAM" id="MobiDB-lite"/>
    </source>
</evidence>
<evidence type="ECO:0000256" key="13">
    <source>
        <dbReference type="RuleBase" id="RU003615"/>
    </source>
</evidence>
<feature type="domain" description="Glycosyl hydrolase family 13 catalytic" evidence="16">
    <location>
        <begin position="503"/>
        <end position="881"/>
    </location>
</feature>
<evidence type="ECO:0000259" key="15">
    <source>
        <dbReference type="SMART" id="SM00632"/>
    </source>
</evidence>
<accession>A0A315W464</accession>
<evidence type="ECO:0000259" key="16">
    <source>
        <dbReference type="SMART" id="SM00642"/>
    </source>
</evidence>
<dbReference type="InterPro" id="IPR031319">
    <property type="entry name" value="A-amylase_C"/>
</dbReference>
<keyword evidence="11" id="KW-0119">Carbohydrate metabolism</keyword>
<feature type="domain" description="Alpha-amylase C-terminal" evidence="15">
    <location>
        <begin position="387"/>
        <end position="475"/>
    </location>
</feature>
<evidence type="ECO:0000256" key="2">
    <source>
        <dbReference type="ARBA" id="ARBA00001913"/>
    </source>
</evidence>
<dbReference type="GO" id="GO:0046872">
    <property type="term" value="F:metal ion binding"/>
    <property type="evidence" value="ECO:0007669"/>
    <property type="project" value="UniProtKB-KW"/>
</dbReference>
<keyword evidence="18" id="KW-1185">Reference proteome</keyword>
<dbReference type="CDD" id="cd11317">
    <property type="entry name" value="AmyAc_bac_euk_AmyA"/>
    <property type="match status" value="2"/>
</dbReference>
<evidence type="ECO:0000256" key="10">
    <source>
        <dbReference type="ARBA" id="ARBA00023214"/>
    </source>
</evidence>
<feature type="compositionally biased region" description="Polar residues" evidence="14">
    <location>
        <begin position="843"/>
        <end position="855"/>
    </location>
</feature>
<protein>
    <recommendedName>
        <fullName evidence="5">alpha-amylase</fullName>
        <ecNumber evidence="5">3.2.1.1</ecNumber>
    </recommendedName>
</protein>
<evidence type="ECO:0000256" key="9">
    <source>
        <dbReference type="ARBA" id="ARBA00023157"/>
    </source>
</evidence>
<evidence type="ECO:0000313" key="17">
    <source>
        <dbReference type="EMBL" id="PWA30070.1"/>
    </source>
</evidence>
<dbReference type="InterPro" id="IPR013780">
    <property type="entry name" value="Glyco_hydro_b"/>
</dbReference>
<feature type="domain" description="Glycosyl hydrolase family 13 catalytic" evidence="16">
    <location>
        <begin position="56"/>
        <end position="378"/>
    </location>
</feature>
<proteinExistence type="inferred from homology"/>
<dbReference type="GO" id="GO:0005975">
    <property type="term" value="P:carbohydrate metabolic process"/>
    <property type="evidence" value="ECO:0007669"/>
    <property type="project" value="InterPro"/>
</dbReference>
<keyword evidence="7" id="KW-0378">Hydrolase</keyword>
<feature type="region of interest" description="Disordered" evidence="14">
    <location>
        <begin position="835"/>
        <end position="855"/>
    </location>
</feature>
<evidence type="ECO:0000256" key="8">
    <source>
        <dbReference type="ARBA" id="ARBA00022837"/>
    </source>
</evidence>
<dbReference type="EC" id="3.2.1.1" evidence="5"/>
<dbReference type="Gene3D" id="2.60.40.1180">
    <property type="entry name" value="Golgi alpha-mannosidase II"/>
    <property type="match status" value="2"/>
</dbReference>
<evidence type="ECO:0000256" key="1">
    <source>
        <dbReference type="ARBA" id="ARBA00000548"/>
    </source>
</evidence>
<dbReference type="STRING" id="33528.ENSGAFP00000029986"/>
<comment type="cofactor">
    <cofactor evidence="3">
        <name>chloride</name>
        <dbReference type="ChEBI" id="CHEBI:17996"/>
    </cofactor>
</comment>
<sequence length="976" mass="110469">MAIVDLFEWRWADIAAECERFLGPNGLGKDMKFLILVALFGLSLAQHNSQLKSGRTSIVHLFEWRWADIAAECERFLGPNGFGGVQISPPNEHIIVNNPWRPWWQRYQPISYNLCSRSGSEAELRDMITRCNNVGVRDCRLVGLLDLALEKEYVRGKVADFMNKLINMGVAGFRVDASKHMWPGDVDTIYRRLNNLNTKWFPSGARPFIFQEVIDLGGEAISAKEYFHLGRVTEFKYGAKLGTVFRKWNGEKLSFTKNWGEGWGFMPDGNAVVFVDNHDNQRGHGAGGASIVTFWDSRLHKMAVAYMLAHPYGQTRVMSSYRWNRNIVNGKDENDWIGPPSNGDGSTKPVPINPDQTCGDGWVCEHRWRQIKNMVIFRNVVNGQPHANWWDNQSNQVAFGRGNRGFIVFNNDDWALDVTLNTGLPGGTYCDVISGQKQGSGCTGKQIKVGSDGRAHFYISNTEEDPFIAIHADSKLSMKLFILITLFGLSLTQHNPHFKHGRTTIVHLFEWRWSDIAAECERFLAPKGFGGVQISPPNEHIVLDQPWRPWWQRYQPINYNLCSRSGSEEEFKDMIIRCNNVGVNIYVDAVINHMCGSGGGEGNHSSCESWFSASKKDFPSVPYSAWDFNVNKCRTNSGDIENYGDIFQVRDCHLVSLLDLNLEKDYVRGKVAEYMNKLIDLGVAGFRVDACKHMWPGDLENVYGRLQNLNTTWFPRDSKPFIYQEVIDLGGEAISYTEYVHLGRVTEFKYGAKLGKVFRKTWGEGWSFMSDGNAVVFVDNHDNQRGHGAGGSSIITFWDSRIYKMAVGYMLAHPYGVTRVMSSYRWNRNFVNGKDQNDWMGPPSNTNGSTKSVSVNPDQTCGDGWVCEHRWRQITNMVIFRNVVNGQPQTNWWDNQSNQVAFGRGDRGFIVFNNDDWTLNVTLNTGMSGGTYCDVISGQKEGNNCTGKQILVSDDGHAHFKISNLDEDPFEHGTVP</sequence>
<comment type="similarity">
    <text evidence="4 13">Belongs to the glycosyl hydrolase 13 family.</text>
</comment>
<reference evidence="17 18" key="1">
    <citation type="journal article" date="2018" name="G3 (Bethesda)">
        <title>A High-Quality Reference Genome for the Invasive Mosquitofish Gambusia affinis Using a Chicago Library.</title>
        <authorList>
            <person name="Hoffberg S.L."/>
            <person name="Troendle N.J."/>
            <person name="Glenn T.C."/>
            <person name="Mahmud O."/>
            <person name="Louha S."/>
            <person name="Chalopin D."/>
            <person name="Bennetzen J.L."/>
            <person name="Mauricio R."/>
        </authorList>
    </citation>
    <scope>NUCLEOTIDE SEQUENCE [LARGE SCALE GENOMIC DNA]</scope>
    <source>
        <strain evidence="17">NE01/NJP1002.9</strain>
        <tissue evidence="17">Muscle</tissue>
    </source>
</reference>
<dbReference type="InterPro" id="IPR006047">
    <property type="entry name" value="GH13_cat_dom"/>
</dbReference>
<comment type="caution">
    <text evidence="17">The sequence shown here is derived from an EMBL/GenBank/DDBJ whole genome shotgun (WGS) entry which is preliminary data.</text>
</comment>
<dbReference type="InterPro" id="IPR006046">
    <property type="entry name" value="Alpha_amylase"/>
</dbReference>
<organism evidence="17 18">
    <name type="scientific">Gambusia affinis</name>
    <name type="common">Western mosquitofish</name>
    <name type="synonym">Heterandria affinis</name>
    <dbReference type="NCBI Taxonomy" id="33528"/>
    <lineage>
        <taxon>Eukaryota</taxon>
        <taxon>Metazoa</taxon>
        <taxon>Chordata</taxon>
        <taxon>Craniata</taxon>
        <taxon>Vertebrata</taxon>
        <taxon>Euteleostomi</taxon>
        <taxon>Actinopterygii</taxon>
        <taxon>Neopterygii</taxon>
        <taxon>Teleostei</taxon>
        <taxon>Neoteleostei</taxon>
        <taxon>Acanthomorphata</taxon>
        <taxon>Ovalentaria</taxon>
        <taxon>Atherinomorphae</taxon>
        <taxon>Cyprinodontiformes</taxon>
        <taxon>Poeciliidae</taxon>
        <taxon>Poeciliinae</taxon>
        <taxon>Gambusia</taxon>
    </lineage>
</organism>
<keyword evidence="10" id="KW-0868">Chloride</keyword>
<dbReference type="Pfam" id="PF00128">
    <property type="entry name" value="Alpha-amylase"/>
    <property type="match status" value="1"/>
</dbReference>
<evidence type="ECO:0000256" key="5">
    <source>
        <dbReference type="ARBA" id="ARBA00012595"/>
    </source>
</evidence>
<evidence type="ECO:0000313" key="18">
    <source>
        <dbReference type="Proteomes" id="UP000250572"/>
    </source>
</evidence>
<keyword evidence="8" id="KW-0106">Calcium</keyword>
<dbReference type="SUPFAM" id="SSF51011">
    <property type="entry name" value="Glycosyl hydrolase domain"/>
    <property type="match status" value="2"/>
</dbReference>